<dbReference type="AlphaFoldDB" id="A0A8J6M5X4"/>
<dbReference type="GO" id="GO:0005524">
    <property type="term" value="F:ATP binding"/>
    <property type="evidence" value="ECO:0007669"/>
    <property type="project" value="UniProtKB-UniRule"/>
</dbReference>
<keyword evidence="2" id="KW-0547">Nucleotide-binding</keyword>
<organism evidence="4 5">
    <name type="scientific">Flintibacter hominis</name>
    <dbReference type="NCBI Taxonomy" id="2763048"/>
    <lineage>
        <taxon>Bacteria</taxon>
        <taxon>Bacillati</taxon>
        <taxon>Bacillota</taxon>
        <taxon>Clostridia</taxon>
        <taxon>Eubacteriales</taxon>
        <taxon>Flintibacter</taxon>
    </lineage>
</organism>
<keyword evidence="2" id="KW-0804">Transcription</keyword>
<feature type="binding site" evidence="2">
    <location>
        <begin position="91"/>
        <end position="93"/>
    </location>
    <ligand>
        <name>biotin</name>
        <dbReference type="ChEBI" id="CHEBI:57586"/>
    </ligand>
</feature>
<dbReference type="GO" id="GO:0009249">
    <property type="term" value="P:protein lipoylation"/>
    <property type="evidence" value="ECO:0007669"/>
    <property type="project" value="UniProtKB-ARBA"/>
</dbReference>
<dbReference type="Pfam" id="PF03099">
    <property type="entry name" value="BPL_LplA_LipB"/>
    <property type="match status" value="1"/>
</dbReference>
<dbReference type="PANTHER" id="PTHR12835:SF5">
    <property type="entry name" value="BIOTIN--PROTEIN LIGASE"/>
    <property type="match status" value="1"/>
</dbReference>
<accession>A0A8J6M5X4</accession>
<dbReference type="Gene3D" id="2.30.30.100">
    <property type="match status" value="1"/>
</dbReference>
<evidence type="ECO:0000313" key="4">
    <source>
        <dbReference type="EMBL" id="MBC5722034.1"/>
    </source>
</evidence>
<dbReference type="Proteomes" id="UP000628736">
    <property type="component" value="Unassembled WGS sequence"/>
</dbReference>
<comment type="catalytic activity">
    <reaction evidence="2">
        <text>biotin + L-lysyl-[protein] + ATP = N(6)-biotinyl-L-lysyl-[protein] + AMP + diphosphate + H(+)</text>
        <dbReference type="Rhea" id="RHEA:11756"/>
        <dbReference type="Rhea" id="RHEA-COMP:9752"/>
        <dbReference type="Rhea" id="RHEA-COMP:10505"/>
        <dbReference type="ChEBI" id="CHEBI:15378"/>
        <dbReference type="ChEBI" id="CHEBI:29969"/>
        <dbReference type="ChEBI" id="CHEBI:30616"/>
        <dbReference type="ChEBI" id="CHEBI:33019"/>
        <dbReference type="ChEBI" id="CHEBI:57586"/>
        <dbReference type="ChEBI" id="CHEBI:83144"/>
        <dbReference type="ChEBI" id="CHEBI:456215"/>
        <dbReference type="EC" id="6.3.4.15"/>
    </reaction>
</comment>
<evidence type="ECO:0000259" key="3">
    <source>
        <dbReference type="PROSITE" id="PS51733"/>
    </source>
</evidence>
<feature type="binding site" evidence="2">
    <location>
        <position position="186"/>
    </location>
    <ligand>
        <name>biotin</name>
        <dbReference type="ChEBI" id="CHEBI:57586"/>
    </ligand>
</feature>
<dbReference type="InterPro" id="IPR036390">
    <property type="entry name" value="WH_DNA-bd_sf"/>
</dbReference>
<feature type="binding site" evidence="2">
    <location>
        <position position="115"/>
    </location>
    <ligand>
        <name>biotin</name>
        <dbReference type="ChEBI" id="CHEBI:57586"/>
    </ligand>
</feature>
<keyword evidence="2" id="KW-0678">Repressor</keyword>
<comment type="function">
    <text evidence="2">Acts both as a biotin--[acetyl-CoA-carboxylase] ligase and a repressor.</text>
</comment>
<protein>
    <recommendedName>
        <fullName evidence="2">Bifunctional ligase/repressor BirA</fullName>
    </recommendedName>
    <alternativeName>
        <fullName evidence="2">Biotin--[acetyl-CoA-carboxylase] ligase</fullName>
        <ecNumber evidence="2">6.3.4.15</ecNumber>
    </alternativeName>
    <alternativeName>
        <fullName evidence="2">Biotin--protein ligase</fullName>
    </alternativeName>
    <alternativeName>
        <fullName evidence="2">Biotin-[acetyl-CoA carboxylase] synthetase</fullName>
    </alternativeName>
</protein>
<dbReference type="GO" id="GO:0005737">
    <property type="term" value="C:cytoplasm"/>
    <property type="evidence" value="ECO:0007669"/>
    <property type="project" value="TreeGrafter"/>
</dbReference>
<dbReference type="PROSITE" id="PS51733">
    <property type="entry name" value="BPL_LPL_CATALYTIC"/>
    <property type="match status" value="1"/>
</dbReference>
<dbReference type="GO" id="GO:0003677">
    <property type="term" value="F:DNA binding"/>
    <property type="evidence" value="ECO:0007669"/>
    <property type="project" value="UniProtKB-UniRule"/>
</dbReference>
<reference evidence="4" key="1">
    <citation type="submission" date="2020-08" db="EMBL/GenBank/DDBJ databases">
        <title>Genome public.</title>
        <authorList>
            <person name="Liu C."/>
            <person name="Sun Q."/>
        </authorList>
    </citation>
    <scope>NUCLEOTIDE SEQUENCE</scope>
    <source>
        <strain evidence="4">NSJ-23</strain>
    </source>
</reference>
<comment type="caution">
    <text evidence="4">The sequence shown here is derived from an EMBL/GenBank/DDBJ whole genome shotgun (WGS) entry which is preliminary data.</text>
</comment>
<sequence>MSREKVLSLLRERQGDYLSGEAMSRELGISRAGVWKAIEGLRQEGYTISSAPNRGYRLEAGPDRLRAGELSGPLSGSLVGGSLLCLDVIDSTNTECKRQAMAGAAEGLVVTAEEQTGGRGRRGRSFQSPRGKGLYLSALLRPRLEPAQVANFTAWVAVAVCDGIQAACGLRPQIKWTNDIILNGKKLVGILTELGLVSESNDLDYLVTGIGVNVNQSAGDFDPEIRDMATSLALALGRPVRRSELAVQIIRALDRAYAGFPQNQGEYLEKYRADCITIGRQVQVITPISRREGFAVAVDDGFDLLVQFPDGTEEAFSSGEVSVRGMYGYV</sequence>
<feature type="domain" description="BPL/LPL catalytic" evidence="3">
    <location>
        <begin position="59"/>
        <end position="261"/>
    </location>
</feature>
<evidence type="ECO:0000313" key="5">
    <source>
        <dbReference type="Proteomes" id="UP000628736"/>
    </source>
</evidence>
<proteinExistence type="inferred from homology"/>
<keyword evidence="2" id="KW-0238">DNA-binding</keyword>
<keyword evidence="1 2" id="KW-0436">Ligase</keyword>
<evidence type="ECO:0000256" key="2">
    <source>
        <dbReference type="HAMAP-Rule" id="MF_00978"/>
    </source>
</evidence>
<dbReference type="GO" id="GO:0016740">
    <property type="term" value="F:transferase activity"/>
    <property type="evidence" value="ECO:0007669"/>
    <property type="project" value="UniProtKB-ARBA"/>
</dbReference>
<feature type="binding site" evidence="2">
    <location>
        <begin position="119"/>
        <end position="121"/>
    </location>
    <ligand>
        <name>biotin</name>
        <dbReference type="ChEBI" id="CHEBI:57586"/>
    </ligand>
</feature>
<dbReference type="GO" id="GO:0006355">
    <property type="term" value="P:regulation of DNA-templated transcription"/>
    <property type="evidence" value="ECO:0007669"/>
    <property type="project" value="UniProtKB-UniRule"/>
</dbReference>
<dbReference type="HAMAP" id="MF_00978">
    <property type="entry name" value="Bifunct_BirA"/>
    <property type="match status" value="1"/>
</dbReference>
<dbReference type="PANTHER" id="PTHR12835">
    <property type="entry name" value="BIOTIN PROTEIN LIGASE"/>
    <property type="match status" value="1"/>
</dbReference>
<dbReference type="SUPFAM" id="SSF50037">
    <property type="entry name" value="C-terminal domain of transcriptional repressors"/>
    <property type="match status" value="1"/>
</dbReference>
<dbReference type="Gene3D" id="1.10.10.10">
    <property type="entry name" value="Winged helix-like DNA-binding domain superfamily/Winged helix DNA-binding domain"/>
    <property type="match status" value="1"/>
</dbReference>
<evidence type="ECO:0000256" key="1">
    <source>
        <dbReference type="ARBA" id="ARBA00022598"/>
    </source>
</evidence>
<dbReference type="CDD" id="cd16442">
    <property type="entry name" value="BPL"/>
    <property type="match status" value="1"/>
</dbReference>
<dbReference type="EMBL" id="JACOPO010000002">
    <property type="protein sequence ID" value="MBC5722034.1"/>
    <property type="molecule type" value="Genomic_DNA"/>
</dbReference>
<dbReference type="InterPro" id="IPR045864">
    <property type="entry name" value="aa-tRNA-synth_II/BPL/LPL"/>
</dbReference>
<keyword evidence="5" id="KW-1185">Reference proteome</keyword>
<dbReference type="SUPFAM" id="SSF55681">
    <property type="entry name" value="Class II aaRS and biotin synthetases"/>
    <property type="match status" value="1"/>
</dbReference>
<dbReference type="InterPro" id="IPR004408">
    <property type="entry name" value="Biotin_CoA_COase_ligase"/>
</dbReference>
<dbReference type="NCBIfam" id="TIGR00121">
    <property type="entry name" value="birA_ligase"/>
    <property type="match status" value="1"/>
</dbReference>
<dbReference type="InterPro" id="IPR030855">
    <property type="entry name" value="Bifunct_BirA"/>
</dbReference>
<dbReference type="RefSeq" id="WP_186852303.1">
    <property type="nucleotide sequence ID" value="NZ_JACOPO010000002.1"/>
</dbReference>
<gene>
    <name evidence="2" type="primary">birA</name>
    <name evidence="4" type="ORF">H8S11_04285</name>
</gene>
<dbReference type="InterPro" id="IPR004143">
    <property type="entry name" value="BPL_LPL_catalytic"/>
</dbReference>
<dbReference type="InterPro" id="IPR013196">
    <property type="entry name" value="HTH_11"/>
</dbReference>
<keyword evidence="2" id="KW-0805">Transcription regulation</keyword>
<dbReference type="EC" id="6.3.4.15" evidence="2"/>
<keyword evidence="2" id="KW-0067">ATP-binding</keyword>
<dbReference type="SUPFAM" id="SSF46785">
    <property type="entry name" value="Winged helix' DNA-binding domain"/>
    <property type="match status" value="1"/>
</dbReference>
<comment type="similarity">
    <text evidence="2">Belongs to the biotin--protein ligase family.</text>
</comment>
<dbReference type="Gene3D" id="3.30.930.10">
    <property type="entry name" value="Bira Bifunctional Protein, Domain 2"/>
    <property type="match status" value="1"/>
</dbReference>
<name>A0A8J6M5X4_9FIRM</name>
<dbReference type="GO" id="GO:0004077">
    <property type="term" value="F:biotin--[biotin carboxyl-carrier protein] ligase activity"/>
    <property type="evidence" value="ECO:0007669"/>
    <property type="project" value="UniProtKB-UniRule"/>
</dbReference>
<keyword evidence="2" id="KW-0092">Biotin</keyword>
<dbReference type="Pfam" id="PF08279">
    <property type="entry name" value="HTH_11"/>
    <property type="match status" value="1"/>
</dbReference>
<feature type="DNA-binding region" description="H-T-H motif" evidence="2">
    <location>
        <begin position="20"/>
        <end position="39"/>
    </location>
</feature>
<dbReference type="InterPro" id="IPR036388">
    <property type="entry name" value="WH-like_DNA-bd_sf"/>
</dbReference>
<dbReference type="InterPro" id="IPR008988">
    <property type="entry name" value="Transcriptional_repressor_C"/>
</dbReference>